<proteinExistence type="predicted"/>
<dbReference type="EMBL" id="JAIWYP010000007">
    <property type="protein sequence ID" value="KAH3794418.1"/>
    <property type="molecule type" value="Genomic_DNA"/>
</dbReference>
<dbReference type="Proteomes" id="UP000828390">
    <property type="component" value="Unassembled WGS sequence"/>
</dbReference>
<feature type="compositionally biased region" description="Low complexity" evidence="2">
    <location>
        <begin position="289"/>
        <end position="302"/>
    </location>
</feature>
<keyword evidence="1" id="KW-0863">Zinc-finger</keyword>
<dbReference type="InterPro" id="IPR047153">
    <property type="entry name" value="TRIM45/56/19-like"/>
</dbReference>
<dbReference type="AlphaFoldDB" id="A0A9D4J3H0"/>
<evidence type="ECO:0000256" key="1">
    <source>
        <dbReference type="PROSITE-ProRule" id="PRU00024"/>
    </source>
</evidence>
<comment type="caution">
    <text evidence="4">The sequence shown here is derived from an EMBL/GenBank/DDBJ whole genome shotgun (WGS) entry which is preliminary data.</text>
</comment>
<dbReference type="SMART" id="SM00336">
    <property type="entry name" value="BBOX"/>
    <property type="match status" value="2"/>
</dbReference>
<feature type="compositionally biased region" description="Polar residues" evidence="2">
    <location>
        <begin position="303"/>
        <end position="318"/>
    </location>
</feature>
<dbReference type="OrthoDB" id="6119439at2759"/>
<dbReference type="Pfam" id="PF00643">
    <property type="entry name" value="zf-B_box"/>
    <property type="match status" value="1"/>
</dbReference>
<dbReference type="InterPro" id="IPR011042">
    <property type="entry name" value="6-blade_b-propeller_TolB-like"/>
</dbReference>
<feature type="domain" description="B box-type" evidence="3">
    <location>
        <begin position="78"/>
        <end position="120"/>
    </location>
</feature>
<organism evidence="4 5">
    <name type="scientific">Dreissena polymorpha</name>
    <name type="common">Zebra mussel</name>
    <name type="synonym">Mytilus polymorpha</name>
    <dbReference type="NCBI Taxonomy" id="45954"/>
    <lineage>
        <taxon>Eukaryota</taxon>
        <taxon>Metazoa</taxon>
        <taxon>Spiralia</taxon>
        <taxon>Lophotrochozoa</taxon>
        <taxon>Mollusca</taxon>
        <taxon>Bivalvia</taxon>
        <taxon>Autobranchia</taxon>
        <taxon>Heteroconchia</taxon>
        <taxon>Euheterodonta</taxon>
        <taxon>Imparidentia</taxon>
        <taxon>Neoheterodontei</taxon>
        <taxon>Myida</taxon>
        <taxon>Dreissenoidea</taxon>
        <taxon>Dreissenidae</taxon>
        <taxon>Dreissena</taxon>
    </lineage>
</organism>
<dbReference type="Gene3D" id="2.120.10.30">
    <property type="entry name" value="TolB, C-terminal domain"/>
    <property type="match status" value="1"/>
</dbReference>
<dbReference type="InterPro" id="IPR000315">
    <property type="entry name" value="Znf_B-box"/>
</dbReference>
<name>A0A9D4J3H0_DREPO</name>
<dbReference type="PROSITE" id="PS50119">
    <property type="entry name" value="ZF_BBOX"/>
    <property type="match status" value="2"/>
</dbReference>
<dbReference type="Gene3D" id="3.30.160.60">
    <property type="entry name" value="Classic Zinc Finger"/>
    <property type="match status" value="1"/>
</dbReference>
<protein>
    <recommendedName>
        <fullName evidence="3">B box-type domain-containing protein</fullName>
    </recommendedName>
</protein>
<gene>
    <name evidence="4" type="ORF">DPMN_147951</name>
</gene>
<dbReference type="Gene3D" id="4.10.830.40">
    <property type="match status" value="1"/>
</dbReference>
<keyword evidence="5" id="KW-1185">Reference proteome</keyword>
<evidence type="ECO:0000259" key="3">
    <source>
        <dbReference type="PROSITE" id="PS50119"/>
    </source>
</evidence>
<feature type="region of interest" description="Disordered" evidence="2">
    <location>
        <begin position="289"/>
        <end position="318"/>
    </location>
</feature>
<evidence type="ECO:0000256" key="2">
    <source>
        <dbReference type="SAM" id="MobiDB-lite"/>
    </source>
</evidence>
<evidence type="ECO:0000313" key="4">
    <source>
        <dbReference type="EMBL" id="KAH3794418.1"/>
    </source>
</evidence>
<reference evidence="4" key="1">
    <citation type="journal article" date="2019" name="bioRxiv">
        <title>The Genome of the Zebra Mussel, Dreissena polymorpha: A Resource for Invasive Species Research.</title>
        <authorList>
            <person name="McCartney M.A."/>
            <person name="Auch B."/>
            <person name="Kono T."/>
            <person name="Mallez S."/>
            <person name="Zhang Y."/>
            <person name="Obille A."/>
            <person name="Becker A."/>
            <person name="Abrahante J.E."/>
            <person name="Garbe J."/>
            <person name="Badalamenti J.P."/>
            <person name="Herman A."/>
            <person name="Mangelson H."/>
            <person name="Liachko I."/>
            <person name="Sullivan S."/>
            <person name="Sone E.D."/>
            <person name="Koren S."/>
            <person name="Silverstein K.A.T."/>
            <person name="Beckman K.B."/>
            <person name="Gohl D.M."/>
        </authorList>
    </citation>
    <scope>NUCLEOTIDE SEQUENCE</scope>
    <source>
        <strain evidence="4">Duluth1</strain>
        <tissue evidence="4">Whole animal</tissue>
    </source>
</reference>
<reference evidence="4" key="2">
    <citation type="submission" date="2020-11" db="EMBL/GenBank/DDBJ databases">
        <authorList>
            <person name="McCartney M.A."/>
            <person name="Auch B."/>
            <person name="Kono T."/>
            <person name="Mallez S."/>
            <person name="Becker A."/>
            <person name="Gohl D.M."/>
            <person name="Silverstein K.A.T."/>
            <person name="Koren S."/>
            <person name="Bechman K.B."/>
            <person name="Herman A."/>
            <person name="Abrahante J.E."/>
            <person name="Garbe J."/>
        </authorList>
    </citation>
    <scope>NUCLEOTIDE SEQUENCE</scope>
    <source>
        <strain evidence="4">Duluth1</strain>
        <tissue evidence="4">Whole animal</tissue>
    </source>
</reference>
<sequence length="649" mass="73161">MASNFEASISKGSDLIYDYSCDICEENEINKQADMYCEKCSKCYCSSCVQHHNQLFKKHTVFGREDLTKWPVTKATDDPIELCREHKGRKMEVFCEDHNELLCTVCHLQNHKPCHHVILIADKVKGLRQKGDFQQLSANLDLLQEQFVEKKTDFVGYMQSSEKTFKQILEEINASRKNINNYFDQMEKNTTQELHLMKTSVQHNVKTCNEFIGNTKSVLEEWVKVKDKSDTSSLLMYNHGLKHCFKARAALIEMPTNVDVTFTYMPEPIIERSLSALAMLQNIHRDIQESQTENETNPEETQVSAPSSQPVTESQLSVITQPSQVLESELCLTGKTDMARNSAYENIQISDFGTRLQDKSIPSQITRQNYENMEGKLSKPNQDITVKSNQQYIVKMTDDSFPCSITSICEVASGKLVIADMANKKIKLLDRAYRVVSQLGVNGSPRSICGVDSNLVAVALGNHECLFIKLTNSSLVQDRTLRLEHQCMSIALQQGYLYITSQSNLYHYTVEGRRLSKMYEDTSGTSTSIYCTVSPDGDRIYVANKIKNTLVTLSSDGTVISTLTDPALDWRPISVPPGLHVTEMGQVLVCGGLSHTVLMVDRDGRHRLAEVVTEKDDVRKPTAVFFSSLTDTLIVGMAESHKILVFKTT</sequence>
<dbReference type="SUPFAM" id="SSF57845">
    <property type="entry name" value="B-box zinc-binding domain"/>
    <property type="match status" value="1"/>
</dbReference>
<dbReference type="SUPFAM" id="SSF101898">
    <property type="entry name" value="NHL repeat"/>
    <property type="match status" value="1"/>
</dbReference>
<keyword evidence="1" id="KW-0479">Metal-binding</keyword>
<dbReference type="CDD" id="cd19756">
    <property type="entry name" value="Bbox2"/>
    <property type="match status" value="1"/>
</dbReference>
<dbReference type="PANTHER" id="PTHR25462">
    <property type="entry name" value="BONUS, ISOFORM C-RELATED"/>
    <property type="match status" value="1"/>
</dbReference>
<accession>A0A9D4J3H0</accession>
<feature type="domain" description="B box-type" evidence="3">
    <location>
        <begin position="19"/>
        <end position="64"/>
    </location>
</feature>
<dbReference type="PANTHER" id="PTHR25462:SF296">
    <property type="entry name" value="MEIOTIC P26, ISOFORM F"/>
    <property type="match status" value="1"/>
</dbReference>
<dbReference type="GO" id="GO:0008270">
    <property type="term" value="F:zinc ion binding"/>
    <property type="evidence" value="ECO:0007669"/>
    <property type="project" value="UniProtKB-KW"/>
</dbReference>
<evidence type="ECO:0000313" key="5">
    <source>
        <dbReference type="Proteomes" id="UP000828390"/>
    </source>
</evidence>
<keyword evidence="1" id="KW-0862">Zinc</keyword>